<dbReference type="EC" id="2.1.1.103" evidence="5"/>
<evidence type="ECO:0000256" key="3">
    <source>
        <dbReference type="ARBA" id="ARBA00022603"/>
    </source>
</evidence>
<dbReference type="GO" id="GO:0000234">
    <property type="term" value="F:phosphoethanolamine N-methyltransferase activity"/>
    <property type="evidence" value="ECO:0007669"/>
    <property type="project" value="UniProtKB-EC"/>
</dbReference>
<dbReference type="PANTHER" id="PTHR44307:SF2">
    <property type="entry name" value="PHOSPHOETHANOLAMINE METHYLTRANSFERASE ISOFORM X1"/>
    <property type="match status" value="1"/>
</dbReference>
<dbReference type="EMBL" id="JAFEKC020000013">
    <property type="protein sequence ID" value="KAK0511775.1"/>
    <property type="molecule type" value="Genomic_DNA"/>
</dbReference>
<evidence type="ECO:0000256" key="7">
    <source>
        <dbReference type="ARBA" id="ARBA00047841"/>
    </source>
</evidence>
<dbReference type="SUPFAM" id="SSF53335">
    <property type="entry name" value="S-adenosyl-L-methionine-dependent methyltransferases"/>
    <property type="match status" value="1"/>
</dbReference>
<comment type="caution">
    <text evidence="8">The sequence shown here is derived from an EMBL/GenBank/DDBJ whole genome shotgun (WGS) entry which is preliminary data.</text>
</comment>
<dbReference type="GO" id="GO:0032259">
    <property type="term" value="P:methylation"/>
    <property type="evidence" value="ECO:0007669"/>
    <property type="project" value="UniProtKB-KW"/>
</dbReference>
<comment type="pathway">
    <text evidence="1">Phospholipid metabolism; phosphatidylcholine biosynthesis.</text>
</comment>
<keyword evidence="3" id="KW-0489">Methyltransferase</keyword>
<evidence type="ECO:0000313" key="8">
    <source>
        <dbReference type="EMBL" id="KAK0511775.1"/>
    </source>
</evidence>
<dbReference type="Gene3D" id="3.40.50.150">
    <property type="entry name" value="Vaccinia Virus protein VP39"/>
    <property type="match status" value="1"/>
</dbReference>
<dbReference type="CDD" id="cd02440">
    <property type="entry name" value="AdoMet_MTases"/>
    <property type="match status" value="1"/>
</dbReference>
<dbReference type="InterPro" id="IPR029063">
    <property type="entry name" value="SAM-dependent_MTases_sf"/>
</dbReference>
<organism evidence="8 9">
    <name type="scientific">Cladonia borealis</name>
    <dbReference type="NCBI Taxonomy" id="184061"/>
    <lineage>
        <taxon>Eukaryota</taxon>
        <taxon>Fungi</taxon>
        <taxon>Dikarya</taxon>
        <taxon>Ascomycota</taxon>
        <taxon>Pezizomycotina</taxon>
        <taxon>Lecanoromycetes</taxon>
        <taxon>OSLEUM clade</taxon>
        <taxon>Lecanoromycetidae</taxon>
        <taxon>Lecanorales</taxon>
        <taxon>Lecanorineae</taxon>
        <taxon>Cladoniaceae</taxon>
        <taxon>Cladonia</taxon>
    </lineage>
</organism>
<comment type="catalytic activity">
    <reaction evidence="6">
        <text>N,N-dimethylethanolamine phosphate + S-adenosyl-L-methionine = phosphocholine + S-adenosyl-L-homocysteine + H(+)</text>
        <dbReference type="Rhea" id="RHEA:25325"/>
        <dbReference type="ChEBI" id="CHEBI:15378"/>
        <dbReference type="ChEBI" id="CHEBI:57856"/>
        <dbReference type="ChEBI" id="CHEBI:58641"/>
        <dbReference type="ChEBI" id="CHEBI:59789"/>
        <dbReference type="ChEBI" id="CHEBI:295975"/>
        <dbReference type="EC" id="2.1.1.103"/>
    </reaction>
    <physiologicalReaction direction="left-to-right" evidence="6">
        <dbReference type="Rhea" id="RHEA:25326"/>
    </physiologicalReaction>
</comment>
<evidence type="ECO:0000256" key="6">
    <source>
        <dbReference type="ARBA" id="ARBA00047619"/>
    </source>
</evidence>
<dbReference type="Pfam" id="PF13489">
    <property type="entry name" value="Methyltransf_23"/>
    <property type="match status" value="1"/>
</dbReference>
<evidence type="ECO:0000313" key="9">
    <source>
        <dbReference type="Proteomes" id="UP001166286"/>
    </source>
</evidence>
<accession>A0AA39R105</accession>
<reference evidence="8" key="1">
    <citation type="submission" date="2023-03" db="EMBL/GenBank/DDBJ databases">
        <title>Complete genome of Cladonia borealis.</title>
        <authorList>
            <person name="Park H."/>
        </authorList>
    </citation>
    <scope>NUCLEOTIDE SEQUENCE</scope>
    <source>
        <strain evidence="8">ANT050790</strain>
    </source>
</reference>
<name>A0AA39R105_9LECA</name>
<comment type="catalytic activity">
    <reaction evidence="7">
        <text>N-methylethanolamine phosphate + S-adenosyl-L-methionine = N,N-dimethylethanolamine phosphate + S-adenosyl-L-homocysteine + H(+)</text>
        <dbReference type="Rhea" id="RHEA:25321"/>
        <dbReference type="ChEBI" id="CHEBI:15378"/>
        <dbReference type="ChEBI" id="CHEBI:57781"/>
        <dbReference type="ChEBI" id="CHEBI:57856"/>
        <dbReference type="ChEBI" id="CHEBI:58641"/>
        <dbReference type="ChEBI" id="CHEBI:59789"/>
        <dbReference type="EC" id="2.1.1.103"/>
    </reaction>
    <physiologicalReaction direction="left-to-right" evidence="7">
        <dbReference type="Rhea" id="RHEA:25322"/>
    </physiologicalReaction>
</comment>
<evidence type="ECO:0000256" key="1">
    <source>
        <dbReference type="ARBA" id="ARBA00004969"/>
    </source>
</evidence>
<sequence length="221" mass="24700">MATDINPVLFDSMGADYEKAFGHDPGLHKFIEKVLALLSPGSKVLDVGCGTGKPVSSTLALNGHKVTGIDISPSMVELSRKAVPSGEFEVADMTKYVPKDKMNAIFNILCLFWLDRKGMEDQCKRWNEWLLPGGLVCICTFGAEDLNPTKEMYDEDGLCASGMEFLFMGHKAQLLLMTKEGWKRILEAAGFEIVETIEDYFQPKGDTQEEFHHFIIARKVR</sequence>
<comment type="pathway">
    <text evidence="2">Lipid metabolism.</text>
</comment>
<keyword evidence="9" id="KW-1185">Reference proteome</keyword>
<evidence type="ECO:0000256" key="5">
    <source>
        <dbReference type="ARBA" id="ARBA00035674"/>
    </source>
</evidence>
<proteinExistence type="predicted"/>
<gene>
    <name evidence="8" type="ORF">JMJ35_006348</name>
</gene>
<keyword evidence="4" id="KW-0808">Transferase</keyword>
<dbReference type="AlphaFoldDB" id="A0AA39R105"/>
<dbReference type="PANTHER" id="PTHR44307">
    <property type="entry name" value="PHOSPHOETHANOLAMINE METHYLTRANSFERASE"/>
    <property type="match status" value="1"/>
</dbReference>
<protein>
    <recommendedName>
        <fullName evidence="5">phosphoethanolamine N-methyltransferase</fullName>
        <ecNumber evidence="5">2.1.1.103</ecNumber>
    </recommendedName>
</protein>
<evidence type="ECO:0000256" key="4">
    <source>
        <dbReference type="ARBA" id="ARBA00022679"/>
    </source>
</evidence>
<dbReference type="Proteomes" id="UP001166286">
    <property type="component" value="Unassembled WGS sequence"/>
</dbReference>
<evidence type="ECO:0000256" key="2">
    <source>
        <dbReference type="ARBA" id="ARBA00005189"/>
    </source>
</evidence>